<gene>
    <name evidence="6" type="ORF">K2173_009054</name>
</gene>
<feature type="domain" description="Pectinesterase inhibitor" evidence="5">
    <location>
        <begin position="22"/>
        <end position="165"/>
    </location>
</feature>
<dbReference type="InterPro" id="IPR034087">
    <property type="entry name" value="C/VIF1"/>
</dbReference>
<feature type="signal peptide" evidence="4">
    <location>
        <begin position="1"/>
        <end position="16"/>
    </location>
</feature>
<dbReference type="GO" id="GO:0004857">
    <property type="term" value="F:enzyme inhibitor activity"/>
    <property type="evidence" value="ECO:0007669"/>
    <property type="project" value="InterPro"/>
</dbReference>
<evidence type="ECO:0000256" key="3">
    <source>
        <dbReference type="ARBA" id="ARBA00038471"/>
    </source>
</evidence>
<dbReference type="Pfam" id="PF04043">
    <property type="entry name" value="PMEI"/>
    <property type="match status" value="1"/>
</dbReference>
<dbReference type="SUPFAM" id="SSF101148">
    <property type="entry name" value="Plant invertase/pectin methylesterase inhibitor"/>
    <property type="match status" value="1"/>
</dbReference>
<dbReference type="Gene3D" id="1.20.140.40">
    <property type="entry name" value="Invertase/pectin methylesterase inhibitor family protein"/>
    <property type="match status" value="1"/>
</dbReference>
<dbReference type="AlphaFoldDB" id="A0AAV8TSJ1"/>
<dbReference type="NCBIfam" id="TIGR01614">
    <property type="entry name" value="PME_inhib"/>
    <property type="match status" value="1"/>
</dbReference>
<dbReference type="EMBL" id="JAIWQS010000003">
    <property type="protein sequence ID" value="KAJ8769972.1"/>
    <property type="molecule type" value="Genomic_DNA"/>
</dbReference>
<evidence type="ECO:0000313" key="6">
    <source>
        <dbReference type="EMBL" id="KAJ8769972.1"/>
    </source>
</evidence>
<feature type="chain" id="PRO_5043384265" description="Pectinesterase inhibitor domain-containing protein" evidence="4">
    <location>
        <begin position="17"/>
        <end position="172"/>
    </location>
</feature>
<dbReference type="SMART" id="SM00856">
    <property type="entry name" value="PMEI"/>
    <property type="match status" value="1"/>
</dbReference>
<sequence length="172" mass="19161">MKNLLVFLLFIFPVNAAIPSIIGGNLIDRTCRQTPYYNLCVRALLSNPHSFDTDEEGLARIMVYTIEAKATHTLNQINKLLDERHLEPNVRQALGSCGNRYNVILRADIPQAIKALQTGRYRFAEQASYDAATEAMTCEEDFTGKSPVSDMNVMVHDISIVAASIIKNIKSS</sequence>
<comment type="caution">
    <text evidence="6">The sequence shown here is derived from an EMBL/GenBank/DDBJ whole genome shotgun (WGS) entry which is preliminary data.</text>
</comment>
<dbReference type="InterPro" id="IPR006501">
    <property type="entry name" value="Pectinesterase_inhib_dom"/>
</dbReference>
<comment type="similarity">
    <text evidence="3">Belongs to the PMEI family.</text>
</comment>
<proteinExistence type="inferred from homology"/>
<dbReference type="CDD" id="cd15796">
    <property type="entry name" value="CIF_like"/>
    <property type="match status" value="1"/>
</dbReference>
<keyword evidence="7" id="KW-1185">Reference proteome</keyword>
<evidence type="ECO:0000256" key="4">
    <source>
        <dbReference type="SAM" id="SignalP"/>
    </source>
</evidence>
<dbReference type="Proteomes" id="UP001159364">
    <property type="component" value="Linkage Group LG03"/>
</dbReference>
<evidence type="ECO:0000313" key="7">
    <source>
        <dbReference type="Proteomes" id="UP001159364"/>
    </source>
</evidence>
<protein>
    <recommendedName>
        <fullName evidence="5">Pectinesterase inhibitor domain-containing protein</fullName>
    </recommendedName>
</protein>
<dbReference type="InterPro" id="IPR035513">
    <property type="entry name" value="Invertase/methylesterase_inhib"/>
</dbReference>
<evidence type="ECO:0000259" key="5">
    <source>
        <dbReference type="SMART" id="SM00856"/>
    </source>
</evidence>
<dbReference type="FunFam" id="1.20.140.40:FF:000009">
    <property type="entry name" value="Invertase/pectin methylesterase inhibitor family protein"/>
    <property type="match status" value="1"/>
</dbReference>
<dbReference type="PANTHER" id="PTHR36710:SF13">
    <property type="entry name" value="PUTATIVE-RELATED"/>
    <property type="match status" value="1"/>
</dbReference>
<organism evidence="6 7">
    <name type="scientific">Erythroxylum novogranatense</name>
    <dbReference type="NCBI Taxonomy" id="1862640"/>
    <lineage>
        <taxon>Eukaryota</taxon>
        <taxon>Viridiplantae</taxon>
        <taxon>Streptophyta</taxon>
        <taxon>Embryophyta</taxon>
        <taxon>Tracheophyta</taxon>
        <taxon>Spermatophyta</taxon>
        <taxon>Magnoliopsida</taxon>
        <taxon>eudicotyledons</taxon>
        <taxon>Gunneridae</taxon>
        <taxon>Pentapetalae</taxon>
        <taxon>rosids</taxon>
        <taxon>fabids</taxon>
        <taxon>Malpighiales</taxon>
        <taxon>Erythroxylaceae</taxon>
        <taxon>Erythroxylum</taxon>
    </lineage>
</organism>
<name>A0AAV8TSJ1_9ROSI</name>
<evidence type="ECO:0000256" key="2">
    <source>
        <dbReference type="ARBA" id="ARBA00023157"/>
    </source>
</evidence>
<accession>A0AAV8TSJ1</accession>
<dbReference type="PANTHER" id="PTHR36710">
    <property type="entry name" value="PECTINESTERASE INHIBITOR-LIKE"/>
    <property type="match status" value="1"/>
</dbReference>
<reference evidence="6 7" key="1">
    <citation type="submission" date="2021-09" db="EMBL/GenBank/DDBJ databases">
        <title>Genomic insights and catalytic innovation underlie evolution of tropane alkaloids biosynthesis.</title>
        <authorList>
            <person name="Wang Y.-J."/>
            <person name="Tian T."/>
            <person name="Huang J.-P."/>
            <person name="Huang S.-X."/>
        </authorList>
    </citation>
    <scope>NUCLEOTIDE SEQUENCE [LARGE SCALE GENOMIC DNA]</scope>
    <source>
        <strain evidence="6">KIB-2018</strain>
        <tissue evidence="6">Leaf</tissue>
    </source>
</reference>
<keyword evidence="2" id="KW-1015">Disulfide bond</keyword>
<keyword evidence="1 4" id="KW-0732">Signal</keyword>
<evidence type="ECO:0000256" key="1">
    <source>
        <dbReference type="ARBA" id="ARBA00022729"/>
    </source>
</evidence>
<dbReference type="InterPro" id="IPR052421">
    <property type="entry name" value="PCW_Enzyme_Inhibitor"/>
</dbReference>